<evidence type="ECO:0000313" key="3">
    <source>
        <dbReference type="Proteomes" id="UP000199400"/>
    </source>
</evidence>
<gene>
    <name evidence="2" type="ORF">SAMN02745121_00682</name>
</gene>
<dbReference type="Proteomes" id="UP000199400">
    <property type="component" value="Unassembled WGS sequence"/>
</dbReference>
<protein>
    <submittedName>
        <fullName evidence="2">Tellurite resistance protein TerB</fullName>
    </submittedName>
</protein>
<sequence>MHLTPEQEWILVACGLIAHADGEIKPGEADLILTMLDEHLDEAESRRWFRMLGDLNALHRLFDDLPPPLPAFTETTLERAWAMALADGEASAAEVAMMERIAAQLGVTPNELARWRRQWTEQAADLGEHIAAFAAVMIHLDGVLDPEEIDQYRALLGRLPLTPERRDVLAREYLSKRPELDHVGARLAALPRERRFAVLRAIGPLVSASSRADLGRDFFLELAAFAAVPREQALRLLYA</sequence>
<dbReference type="RefSeq" id="WP_096334110.1">
    <property type="nucleotide sequence ID" value="NZ_FOMX01000002.1"/>
</dbReference>
<evidence type="ECO:0000259" key="1">
    <source>
        <dbReference type="Pfam" id="PF05099"/>
    </source>
</evidence>
<dbReference type="SUPFAM" id="SSF158682">
    <property type="entry name" value="TerB-like"/>
    <property type="match status" value="2"/>
</dbReference>
<dbReference type="EMBL" id="FOMX01000002">
    <property type="protein sequence ID" value="SFD57480.1"/>
    <property type="molecule type" value="Genomic_DNA"/>
</dbReference>
<evidence type="ECO:0000313" key="2">
    <source>
        <dbReference type="EMBL" id="SFD57480.1"/>
    </source>
</evidence>
<name>A0A1I1TPV2_9BACT</name>
<dbReference type="AlphaFoldDB" id="A0A1I1TPV2"/>
<organism evidence="2 3">
    <name type="scientific">Nannocystis exedens</name>
    <dbReference type="NCBI Taxonomy" id="54"/>
    <lineage>
        <taxon>Bacteria</taxon>
        <taxon>Pseudomonadati</taxon>
        <taxon>Myxococcota</taxon>
        <taxon>Polyangia</taxon>
        <taxon>Nannocystales</taxon>
        <taxon>Nannocystaceae</taxon>
        <taxon>Nannocystis</taxon>
    </lineage>
</organism>
<reference evidence="3" key="1">
    <citation type="submission" date="2016-10" db="EMBL/GenBank/DDBJ databases">
        <authorList>
            <person name="Varghese N."/>
            <person name="Submissions S."/>
        </authorList>
    </citation>
    <scope>NUCLEOTIDE SEQUENCE [LARGE SCALE GENOMIC DNA]</scope>
    <source>
        <strain evidence="3">ATCC 25963</strain>
    </source>
</reference>
<dbReference type="InterPro" id="IPR007791">
    <property type="entry name" value="DjlA_N"/>
</dbReference>
<dbReference type="Gene3D" id="1.10.3680.10">
    <property type="entry name" value="TerB-like"/>
    <property type="match status" value="1"/>
</dbReference>
<dbReference type="CDD" id="cd07177">
    <property type="entry name" value="terB_like"/>
    <property type="match status" value="1"/>
</dbReference>
<accession>A0A1I1TPV2</accession>
<feature type="domain" description="Co-chaperone DjlA N-terminal" evidence="1">
    <location>
        <begin position="11"/>
        <end position="116"/>
    </location>
</feature>
<dbReference type="STRING" id="54.SAMN02745121_00682"/>
<proteinExistence type="predicted"/>
<dbReference type="InterPro" id="IPR029024">
    <property type="entry name" value="TerB-like"/>
</dbReference>
<keyword evidence="3" id="KW-1185">Reference proteome</keyword>
<dbReference type="Pfam" id="PF05099">
    <property type="entry name" value="TerB"/>
    <property type="match status" value="1"/>
</dbReference>